<dbReference type="InterPro" id="IPR002696">
    <property type="entry name" value="Membr_insert_effic_factor_YidD"/>
</dbReference>
<dbReference type="EMBL" id="LXQD01000301">
    <property type="protein sequence ID" value="RCJ27955.1"/>
    <property type="molecule type" value="Genomic_DNA"/>
</dbReference>
<proteinExistence type="predicted"/>
<dbReference type="SMART" id="SM01234">
    <property type="entry name" value="Haemolytic"/>
    <property type="match status" value="1"/>
</dbReference>
<dbReference type="Proteomes" id="UP000252107">
    <property type="component" value="Unassembled WGS sequence"/>
</dbReference>
<evidence type="ECO:0000313" key="2">
    <source>
        <dbReference type="Proteomes" id="UP000252107"/>
    </source>
</evidence>
<organism evidence="1 2">
    <name type="scientific">Nostoc minutum NIES-26</name>
    <dbReference type="NCBI Taxonomy" id="1844469"/>
    <lineage>
        <taxon>Bacteria</taxon>
        <taxon>Bacillati</taxon>
        <taxon>Cyanobacteriota</taxon>
        <taxon>Cyanophyceae</taxon>
        <taxon>Nostocales</taxon>
        <taxon>Nostocaceae</taxon>
        <taxon>Nostoc</taxon>
    </lineage>
</organism>
<sequence length="94" mass="10509">MQIITIEPLAKTIAIKSINGYQRYISPAKGFSCPHRLLHGGDSCSEYVKKMLSQHSLTEAIKSSRQRFQDCTTASKTLANSECRFFIVPCCLPL</sequence>
<dbReference type="AlphaFoldDB" id="A0A367QUZ9"/>
<dbReference type="Pfam" id="PF01809">
    <property type="entry name" value="YidD"/>
    <property type="match status" value="1"/>
</dbReference>
<evidence type="ECO:0000313" key="1">
    <source>
        <dbReference type="EMBL" id="RCJ27955.1"/>
    </source>
</evidence>
<protein>
    <recommendedName>
        <fullName evidence="3">Membrane protein insertion efficiency factor YidD</fullName>
    </recommendedName>
</protein>
<evidence type="ECO:0008006" key="3">
    <source>
        <dbReference type="Google" id="ProtNLM"/>
    </source>
</evidence>
<reference evidence="1" key="1">
    <citation type="submission" date="2016-04" db="EMBL/GenBank/DDBJ databases">
        <authorList>
            <person name="Tabuchi Yagui T.R."/>
        </authorList>
    </citation>
    <scope>NUCLEOTIDE SEQUENCE [LARGE SCALE GENOMIC DNA]</scope>
    <source>
        <strain evidence="1">NIES-26</strain>
    </source>
</reference>
<comment type="caution">
    <text evidence="1">The sequence shown here is derived from an EMBL/GenBank/DDBJ whole genome shotgun (WGS) entry which is preliminary data.</text>
</comment>
<keyword evidence="2" id="KW-1185">Reference proteome</keyword>
<name>A0A367QUZ9_9NOSO</name>
<gene>
    <name evidence="1" type="ORF">A6770_24705</name>
</gene>
<accession>A0A367QUZ9</accession>
<dbReference type="NCBIfam" id="TIGR00278">
    <property type="entry name" value="membrane protein insertion efficiency factor YidD"/>
    <property type="match status" value="1"/>
</dbReference>